<dbReference type="RefSeq" id="WP_010900645.1">
    <property type="nucleotide sequence ID" value="NC_002578.1"/>
</dbReference>
<keyword evidence="5" id="KW-1185">Reference proteome</keyword>
<dbReference type="GO" id="GO:0016836">
    <property type="term" value="F:hydro-lyase activity"/>
    <property type="evidence" value="ECO:0007669"/>
    <property type="project" value="UniProtKB-UniRule"/>
</dbReference>
<dbReference type="STRING" id="273075.gene:9571434"/>
<evidence type="ECO:0000313" key="4">
    <source>
        <dbReference type="EMBL" id="CAC11364.1"/>
    </source>
</evidence>
<comment type="catalytic activity">
    <reaction evidence="3">
        <text>chorismate = 3-[(1-carboxyvinyl)-oxy]benzoate + H2O</text>
        <dbReference type="Rhea" id="RHEA:40051"/>
        <dbReference type="ChEBI" id="CHEBI:15377"/>
        <dbReference type="ChEBI" id="CHEBI:29748"/>
        <dbReference type="ChEBI" id="CHEBI:76981"/>
        <dbReference type="EC" id="4.2.1.151"/>
    </reaction>
</comment>
<dbReference type="SUPFAM" id="SSF53850">
    <property type="entry name" value="Periplasmic binding protein-like II"/>
    <property type="match status" value="1"/>
</dbReference>
<dbReference type="InterPro" id="IPR003773">
    <property type="entry name" value="Menaquinone_biosynth"/>
</dbReference>
<dbReference type="InParanoid" id="Q9HLK9"/>
<dbReference type="AlphaFoldDB" id="Q9HLK9"/>
<comment type="function">
    <text evidence="3">Catalyzes the dehydration of chorismate into 3-[(1-carboxyvinyl)oxy]benzoate, a step in the biosynthesis of menaquinone (MK, vitamin K2).</text>
</comment>
<dbReference type="EMBL" id="AL445063">
    <property type="protein sequence ID" value="CAC11364.1"/>
    <property type="molecule type" value="Genomic_DNA"/>
</dbReference>
<sequence>MISIIDFAHSDPLYLGFEDRAGIERHNPFENLDLVLSGKAQIGMVSLVSYLENEDNLRLLKTANIHSMGKTISTLLISKNDRLKKSIDVAVTRNTKTTELYLDLVLTSLGIEHRFMHTDFKDAGDLLGLADYALLNGDEALAVYSSRIHIIMDVGSAFSRIFHISPVYAVSVSRVSENPDTSRLDRAVVRSAAFRNECARGLSHRLNIPMSVAEDYYNTIIYDYDDHVEKAIEFIINVHKQASRNRTSSSLVG</sequence>
<dbReference type="OrthoDB" id="57195at2157"/>
<evidence type="ECO:0000256" key="1">
    <source>
        <dbReference type="ARBA" id="ARBA00022428"/>
    </source>
</evidence>
<dbReference type="EnsemblBacteria" id="CAC11364">
    <property type="protein sequence ID" value="CAC11364"/>
    <property type="gene ID" value="CAC11364"/>
</dbReference>
<dbReference type="HAMAP" id="MF_00995">
    <property type="entry name" value="MqnA"/>
    <property type="match status" value="1"/>
</dbReference>
<comment type="similarity">
    <text evidence="3">Belongs to the MqnA/MqnD family. MqnA subfamily.</text>
</comment>
<dbReference type="PaxDb" id="273075-Ta0218"/>
<protein>
    <recommendedName>
        <fullName evidence="3">Chorismate dehydratase</fullName>
        <ecNumber evidence="3">4.2.1.151</ecNumber>
    </recommendedName>
    <alternativeName>
        <fullName evidence="3">Menaquinone biosynthetic enzyme MqnA</fullName>
    </alternativeName>
</protein>
<organism evidence="4 5">
    <name type="scientific">Thermoplasma acidophilum (strain ATCC 25905 / DSM 1728 / JCM 9062 / NBRC 15155 / AMRC-C165)</name>
    <dbReference type="NCBI Taxonomy" id="273075"/>
    <lineage>
        <taxon>Archaea</taxon>
        <taxon>Methanobacteriati</taxon>
        <taxon>Thermoplasmatota</taxon>
        <taxon>Thermoplasmata</taxon>
        <taxon>Thermoplasmatales</taxon>
        <taxon>Thermoplasmataceae</taxon>
        <taxon>Thermoplasma</taxon>
    </lineage>
</organism>
<dbReference type="Proteomes" id="UP000001024">
    <property type="component" value="Chromosome"/>
</dbReference>
<accession>Q9HLK9</accession>
<dbReference type="EC" id="4.2.1.151" evidence="3"/>
<evidence type="ECO:0000313" key="5">
    <source>
        <dbReference type="Proteomes" id="UP000001024"/>
    </source>
</evidence>
<keyword evidence="2 3" id="KW-0456">Lyase</keyword>
<comment type="pathway">
    <text evidence="3">Quinol/quinone metabolism; menaquinone biosynthesis.</text>
</comment>
<dbReference type="Gene3D" id="3.40.190.10">
    <property type="entry name" value="Periplasmic binding protein-like II"/>
    <property type="match status" value="2"/>
</dbReference>
<dbReference type="PANTHER" id="PTHR37690">
    <property type="entry name" value="CHORISMATE DEHYDRATASE"/>
    <property type="match status" value="1"/>
</dbReference>
<name>Q9HLK9_THEAC</name>
<proteinExistence type="inferred from homology"/>
<dbReference type="eggNOG" id="arCOG00655">
    <property type="taxonomic scope" value="Archaea"/>
</dbReference>
<dbReference type="HOGENOM" id="CLU_1113925_0_0_2"/>
<dbReference type="PANTHER" id="PTHR37690:SF1">
    <property type="entry name" value="CHORISMATE DEHYDRATASE"/>
    <property type="match status" value="1"/>
</dbReference>
<keyword evidence="1 3" id="KW-0474">Menaquinone biosynthesis</keyword>
<dbReference type="Pfam" id="PF02621">
    <property type="entry name" value="VitK2_biosynth"/>
    <property type="match status" value="1"/>
</dbReference>
<dbReference type="KEGG" id="tac:Ta0218"/>
<gene>
    <name evidence="3" type="primary">mqnA</name>
    <name evidence="4" type="ordered locus">Ta0218</name>
</gene>
<dbReference type="InterPro" id="IPR030868">
    <property type="entry name" value="MqnA"/>
</dbReference>
<dbReference type="GO" id="GO:0009234">
    <property type="term" value="P:menaquinone biosynthetic process"/>
    <property type="evidence" value="ECO:0007669"/>
    <property type="project" value="UniProtKB-UniRule"/>
</dbReference>
<reference evidence="4 5" key="1">
    <citation type="journal article" date="2000" name="Nature">
        <title>The genome sequence of the thermoacidophilic scavenger Thermoplasma acidophilum.</title>
        <authorList>
            <person name="Ruepp A."/>
            <person name="Graml W."/>
            <person name="Santos-Martinez M.L."/>
            <person name="Koretke K.K."/>
            <person name="Volker C."/>
            <person name="Mewes H.W."/>
            <person name="Frishman D."/>
            <person name="Stocker S."/>
            <person name="Lupas A.N."/>
            <person name="Baumeister W."/>
        </authorList>
    </citation>
    <scope>NUCLEOTIDE SEQUENCE [LARGE SCALE GENOMIC DNA]</scope>
    <source>
        <strain evidence="5">ATCC 25905 / DSM 1728 / JCM 9062 / NBRC 15155 / AMRC-C165</strain>
    </source>
</reference>
<evidence type="ECO:0000256" key="2">
    <source>
        <dbReference type="ARBA" id="ARBA00023239"/>
    </source>
</evidence>
<evidence type="ECO:0000256" key="3">
    <source>
        <dbReference type="HAMAP-Rule" id="MF_00995"/>
    </source>
</evidence>
<dbReference type="UniPathway" id="UPA00079"/>